<reference evidence="2 3" key="1">
    <citation type="journal article" date="2016" name="Mol. Biol. Evol.">
        <title>Comparative Genomics of Early-Diverging Mushroom-Forming Fungi Provides Insights into the Origins of Lignocellulose Decay Capabilities.</title>
        <authorList>
            <person name="Nagy L.G."/>
            <person name="Riley R."/>
            <person name="Tritt A."/>
            <person name="Adam C."/>
            <person name="Daum C."/>
            <person name="Floudas D."/>
            <person name="Sun H."/>
            <person name="Yadav J.S."/>
            <person name="Pangilinan J."/>
            <person name="Larsson K.H."/>
            <person name="Matsuura K."/>
            <person name="Barry K."/>
            <person name="Labutti K."/>
            <person name="Kuo R."/>
            <person name="Ohm R.A."/>
            <person name="Bhattacharya S.S."/>
            <person name="Shirouzu T."/>
            <person name="Yoshinaga Y."/>
            <person name="Martin F.M."/>
            <person name="Grigoriev I.V."/>
            <person name="Hibbett D.S."/>
        </authorList>
    </citation>
    <scope>NUCLEOTIDE SEQUENCE [LARGE SCALE GENOMIC DNA]</scope>
    <source>
        <strain evidence="2 3">CBS 109695</strain>
    </source>
</reference>
<dbReference type="STRING" id="436010.A0A167SL73"/>
<name>A0A167SL73_9AGAM</name>
<dbReference type="Gene3D" id="3.40.50.720">
    <property type="entry name" value="NAD(P)-binding Rossmann-like Domain"/>
    <property type="match status" value="1"/>
</dbReference>
<feature type="non-terminal residue" evidence="2">
    <location>
        <position position="1"/>
    </location>
</feature>
<sequence>MSISNTESGETASTTTSTTTVLEGAEDGQWQLSQAPPDAPPAEIAEGLARGAVTTYADWKAVDAEEVARGVALGKERERMGWEAARAFLAGRRG</sequence>
<proteinExistence type="predicted"/>
<dbReference type="EMBL" id="KV419159">
    <property type="protein sequence ID" value="KZP02029.1"/>
    <property type="molecule type" value="Genomic_DNA"/>
</dbReference>
<protein>
    <submittedName>
        <fullName evidence="2">Uncharacterized protein</fullName>
    </submittedName>
</protein>
<organism evidence="2 3">
    <name type="scientific">Athelia psychrophila</name>
    <dbReference type="NCBI Taxonomy" id="1759441"/>
    <lineage>
        <taxon>Eukaryota</taxon>
        <taxon>Fungi</taxon>
        <taxon>Dikarya</taxon>
        <taxon>Basidiomycota</taxon>
        <taxon>Agaricomycotina</taxon>
        <taxon>Agaricomycetes</taxon>
        <taxon>Agaricomycetidae</taxon>
        <taxon>Atheliales</taxon>
        <taxon>Atheliaceae</taxon>
        <taxon>Athelia</taxon>
    </lineage>
</organism>
<dbReference type="Proteomes" id="UP000076532">
    <property type="component" value="Unassembled WGS sequence"/>
</dbReference>
<gene>
    <name evidence="2" type="ORF">FIBSPDRAFT_1056156</name>
</gene>
<feature type="region of interest" description="Disordered" evidence="1">
    <location>
        <begin position="1"/>
        <end position="42"/>
    </location>
</feature>
<dbReference type="OrthoDB" id="333024at2759"/>
<accession>A0A167SL73</accession>
<keyword evidence="3" id="KW-1185">Reference proteome</keyword>
<feature type="compositionally biased region" description="Low complexity" evidence="1">
    <location>
        <begin position="1"/>
        <end position="20"/>
    </location>
</feature>
<evidence type="ECO:0000313" key="2">
    <source>
        <dbReference type="EMBL" id="KZP02029.1"/>
    </source>
</evidence>
<evidence type="ECO:0000256" key="1">
    <source>
        <dbReference type="SAM" id="MobiDB-lite"/>
    </source>
</evidence>
<dbReference type="AlphaFoldDB" id="A0A167SL73"/>
<evidence type="ECO:0000313" key="3">
    <source>
        <dbReference type="Proteomes" id="UP000076532"/>
    </source>
</evidence>